<feature type="compositionally biased region" description="Polar residues" evidence="2">
    <location>
        <begin position="724"/>
        <end position="740"/>
    </location>
</feature>
<feature type="domain" description="LTD" evidence="4">
    <location>
        <begin position="384"/>
        <end position="507"/>
    </location>
</feature>
<sequence length="1551" mass="166064">MKRFLLSLFTAFLSIYSFSQSVFINEIHYDNAGTDVGESIEIAAPAGTDLSLYSLVLYNGSNGTAYNTLNINTVVANLSNGYGVAHIALPSNGLQNGSPDGIALIDGSNSVVQFLSYEGTFTAVGGPADGMLSEDIGVAESSTTPEGVSLALVGQGTDYSEFSWEVQNPSTFGGINANQTFGSIEITPVINEFVFNHIGGDTNEFVEVFGKSGADLSSYWILEIEGDVSSAGTIDGVYQLGSTNADGFYTTAFLANEFENGTVSLLLVENFTGSIGEVVDTNADGTLDNTPWEKIVDGIAVLDGDAGDLTYADVVLAPTFDGATFTVGGASRIPNDNVINSTSNWVRNNFNGAGLSDFPDITAEEGDALNTPNTVNKIYEGDGSGTDAVVLINEIDADTEGTDIAEFVELYDGGVGNSSLDGLTLVFYNGSNNLSYQAYSLDGYTTDANGYFVLGNDGVPNVSLVFGSNGLQNGADAVALYQADSNDFPNGTEVTTTNLIDAVVYDTNDSDDVELLVLLNENQPQINEDFNGNKDFHSLQRYENGSGGLKNTESYVAAIPTPGARNTNATEQINLLINEIDADTPGTDVAEFIELYDGGKGNTSLDGFVMVLYNGNGDTVCNAFDLSGFTTNAEGYFVLGNEGVANVSLVFGSNGLQNGADAVALYQGTINDFQNGTSITTNGLIDAVVYDTDDDDDVELLALLNPGEPQLNENELADKDNHSLQRIPNGSGGARNTSAYKTEIPTPGTKNGDTVVVPTEPIPIAEARALPDGTTVTISGVLTVADNFAGPAYLQDKTGGIAIFDEQIHGGSFAIGDSLTVTASRSSFNSQIQLGSVSSVENNGLPNEPIEPKEITLAELVNHRGELVKVVAISFPTPGNLLFGDSNVLITDASGTGELRIDNDVAGLSGLAQPESCDEAIGVIGTFNEIAQLLPRMKTDLACAEPFDPNNGIDIPKNETLDLVTWNIEWFGDEGNSPAAGNPNSDAIQKDSVVTIMKKLDADIYTVVEISDDALFAQAVSELEGYDFVLSDATSYPNDSGTKQKIGFVYKTATVTPKKTKALLKTIHPYYNGGDTSYLTDYPAEADRFYASGRLPFLMTADVTVNGASEEINIIALHARANSSNGPQLRYDMRKYDMEVLKDSLDVMFPDTNLILAGDYNDDLDETVADGINTTVSSFEAFINDPDEYFLATLSLSEAGYRSYAFRENMIDHISLSNELQDNFIENSAAVHYEFYDSDYTNTVSDHFPVSVRLMLEEVAPLVVEELVTTNITCAEADNGTAVVTVSGGVAPYEYLWSNGEISESVSNLIPGDYNVIVYDANENSITEYFTILEPEAIEITMPELDKMYVGYGESNCITIAPEMISGGTGNYLYEWNTGEISESISVCPEETTTYTLTVTDVNGCTQTETITVTVEDVNCGNNPWIEKVAVCYKGRSLCVSKYAVPNLLRLGAVLGSCSDEPDEISIASVYLVPNPVRYAAALVVNSNKKTKLELHVYNLNGQLKQHVKNVKVNVGYNLKTINFSRLSRGIYILKVLENGQEVKDIRMLKK</sequence>
<dbReference type="InterPro" id="IPR005135">
    <property type="entry name" value="Endo/exonuclease/phosphatase"/>
</dbReference>
<keyword evidence="6" id="KW-1185">Reference proteome</keyword>
<feature type="domain" description="LTD" evidence="4">
    <location>
        <begin position="553"/>
        <end position="726"/>
    </location>
</feature>
<proteinExistence type="predicted"/>
<dbReference type="STRING" id="926559.JoomaDRAFT_1611"/>
<dbReference type="InterPro" id="IPR001322">
    <property type="entry name" value="Lamin_tail_dom"/>
</dbReference>
<dbReference type="Pfam" id="PF13573">
    <property type="entry name" value="SprB"/>
    <property type="match status" value="1"/>
</dbReference>
<dbReference type="InterPro" id="IPR025667">
    <property type="entry name" value="SprB_repeat"/>
</dbReference>
<dbReference type="RefSeq" id="WP_008611878.1">
    <property type="nucleotide sequence ID" value="NZ_JH651379.1"/>
</dbReference>
<dbReference type="SUPFAM" id="SSF56219">
    <property type="entry name" value="DNase I-like"/>
    <property type="match status" value="1"/>
</dbReference>
<evidence type="ECO:0000256" key="3">
    <source>
        <dbReference type="SAM" id="SignalP"/>
    </source>
</evidence>
<dbReference type="InterPro" id="IPR036691">
    <property type="entry name" value="Endo/exonu/phosph_ase_sf"/>
</dbReference>
<evidence type="ECO:0000313" key="6">
    <source>
        <dbReference type="Proteomes" id="UP000004690"/>
    </source>
</evidence>
<dbReference type="Proteomes" id="UP000004690">
    <property type="component" value="Unassembled WGS sequence"/>
</dbReference>
<dbReference type="Pfam" id="PF18962">
    <property type="entry name" value="Por_Secre_tail"/>
    <property type="match status" value="1"/>
</dbReference>
<dbReference type="Gene3D" id="2.60.40.740">
    <property type="match status" value="1"/>
</dbReference>
<evidence type="ECO:0000256" key="1">
    <source>
        <dbReference type="ARBA" id="ARBA00022729"/>
    </source>
</evidence>
<dbReference type="HOGENOM" id="CLU_264511_0_0_10"/>
<feature type="signal peptide" evidence="3">
    <location>
        <begin position="1"/>
        <end position="19"/>
    </location>
</feature>
<evidence type="ECO:0000259" key="4">
    <source>
        <dbReference type="PROSITE" id="PS51841"/>
    </source>
</evidence>
<dbReference type="InterPro" id="IPR026444">
    <property type="entry name" value="Secre_tail"/>
</dbReference>
<name>I3C4T0_9FLAO</name>
<dbReference type="Gene3D" id="3.60.10.10">
    <property type="entry name" value="Endonuclease/exonuclease/phosphatase"/>
    <property type="match status" value="1"/>
</dbReference>
<organism evidence="5 6">
    <name type="scientific">Galbibacter orientalis DSM 19592</name>
    <dbReference type="NCBI Taxonomy" id="926559"/>
    <lineage>
        <taxon>Bacteria</taxon>
        <taxon>Pseudomonadati</taxon>
        <taxon>Bacteroidota</taxon>
        <taxon>Flavobacteriia</taxon>
        <taxon>Flavobacteriales</taxon>
        <taxon>Flavobacteriaceae</taxon>
        <taxon>Galbibacter</taxon>
    </lineage>
</organism>
<dbReference type="PROSITE" id="PS51841">
    <property type="entry name" value="LTD"/>
    <property type="match status" value="2"/>
</dbReference>
<protein>
    <submittedName>
        <fullName evidence="5">Putative extracellular nuclease</fullName>
    </submittedName>
</protein>
<dbReference type="PANTHER" id="PTHR37397:SF1">
    <property type="entry name" value="LTD DOMAIN-CONTAINING PROTEIN"/>
    <property type="match status" value="1"/>
</dbReference>
<keyword evidence="1 3" id="KW-0732">Signal</keyword>
<dbReference type="EMBL" id="JH651379">
    <property type="protein sequence ID" value="EIJ38623.1"/>
    <property type="molecule type" value="Genomic_DNA"/>
</dbReference>
<dbReference type="PANTHER" id="PTHR37397">
    <property type="entry name" value="SI:CH211-183D21.1"/>
    <property type="match status" value="1"/>
</dbReference>
<dbReference type="Pfam" id="PF03372">
    <property type="entry name" value="Exo_endo_phos"/>
    <property type="match status" value="1"/>
</dbReference>
<dbReference type="eggNOG" id="COG2374">
    <property type="taxonomic scope" value="Bacteria"/>
</dbReference>
<dbReference type="NCBIfam" id="TIGR04183">
    <property type="entry name" value="Por_Secre_tail"/>
    <property type="match status" value="1"/>
</dbReference>
<feature type="region of interest" description="Disordered" evidence="2">
    <location>
        <begin position="722"/>
        <end position="751"/>
    </location>
</feature>
<dbReference type="OrthoDB" id="5500612at2"/>
<feature type="chain" id="PRO_5003668447" evidence="3">
    <location>
        <begin position="20"/>
        <end position="1551"/>
    </location>
</feature>
<reference evidence="5 6" key="1">
    <citation type="submission" date="2012-02" db="EMBL/GenBank/DDBJ databases">
        <title>Improved High-Quality Draft genome of Joostella marina DSM 19592.</title>
        <authorList>
            <consortium name="US DOE Joint Genome Institute (JGI-PGF)"/>
            <person name="Lucas S."/>
            <person name="Copeland A."/>
            <person name="Lapidus A."/>
            <person name="Bruce D."/>
            <person name="Goodwin L."/>
            <person name="Pitluck S."/>
            <person name="Peters L."/>
            <person name="Chertkov O."/>
            <person name="Ovchinnikova G."/>
            <person name="Kyrpides N."/>
            <person name="Mavromatis K."/>
            <person name="Detter J.C."/>
            <person name="Han C."/>
            <person name="Land M."/>
            <person name="Hauser L."/>
            <person name="Markowitz V."/>
            <person name="Cheng J.-F."/>
            <person name="Hugenholtz P."/>
            <person name="Woyke T."/>
            <person name="Wu D."/>
            <person name="Tindall B."/>
            <person name="Brambilla E."/>
            <person name="Klenk H.-P."/>
            <person name="Eisen J.A."/>
        </authorList>
    </citation>
    <scope>NUCLEOTIDE SEQUENCE [LARGE SCALE GENOMIC DNA]</scope>
    <source>
        <strain evidence="5 6">DSM 19592</strain>
    </source>
</reference>
<evidence type="ECO:0000313" key="5">
    <source>
        <dbReference type="EMBL" id="EIJ38623.1"/>
    </source>
</evidence>
<accession>I3C4T0</accession>
<dbReference type="GO" id="GO:0003824">
    <property type="term" value="F:catalytic activity"/>
    <property type="evidence" value="ECO:0007669"/>
    <property type="project" value="InterPro"/>
</dbReference>
<evidence type="ECO:0000256" key="2">
    <source>
        <dbReference type="SAM" id="MobiDB-lite"/>
    </source>
</evidence>
<gene>
    <name evidence="5" type="ORF">JoomaDRAFT_1611</name>
</gene>